<feature type="compositionally biased region" description="Pro residues" evidence="1">
    <location>
        <begin position="255"/>
        <end position="275"/>
    </location>
</feature>
<accession>A0A8H6HAP5</accession>
<feature type="region of interest" description="Disordered" evidence="1">
    <location>
        <begin position="235"/>
        <end position="340"/>
    </location>
</feature>
<feature type="compositionally biased region" description="Low complexity" evidence="1">
    <location>
        <begin position="235"/>
        <end position="254"/>
    </location>
</feature>
<dbReference type="Proteomes" id="UP000521943">
    <property type="component" value="Unassembled WGS sequence"/>
</dbReference>
<keyword evidence="4" id="KW-1185">Reference proteome</keyword>
<evidence type="ECO:0000313" key="3">
    <source>
        <dbReference type="EMBL" id="KAF6742647.1"/>
    </source>
</evidence>
<name>A0A8H6HAP5_9AGAR</name>
<dbReference type="EMBL" id="JACGCI010000178">
    <property type="protein sequence ID" value="KAF6742647.1"/>
    <property type="molecule type" value="Genomic_DNA"/>
</dbReference>
<evidence type="ECO:0000256" key="1">
    <source>
        <dbReference type="SAM" id="MobiDB-lite"/>
    </source>
</evidence>
<protein>
    <submittedName>
        <fullName evidence="3">Uncharacterized protein</fullName>
    </submittedName>
</protein>
<dbReference type="Gene3D" id="2.60.120.260">
    <property type="entry name" value="Galactose-binding domain-like"/>
    <property type="match status" value="1"/>
</dbReference>
<feature type="transmembrane region" description="Helical" evidence="2">
    <location>
        <begin position="139"/>
        <end position="164"/>
    </location>
</feature>
<proteinExistence type="predicted"/>
<sequence>MADRLRLDDRDSSILYSSSSDSLQWQAKDDLTVTSEVGATVSVEFEGTCVYIYGQAMRTGTGSTRILSYTIDNVLEAELTGEQSQANQARQIYVESATLMPGRHTLLITNDLQDGWLGIDYLLVEQGQSQPSRPKLSGIAIAGIVTGSLVLLLLSTLVILRLYWIPRRLRFAVTRARPESPSSDTSHEAIVSKDSASVSWPIVTPFNLTITAGSQSDRIQNELHSLLHANSSARTLTSTSAASSSSIPSRSPSPMIRPLPTVPPPPTRPLPPVPAPNLSSPEIEASSEHLILSGEICQGAAAGEDDEDHPDRQKPPPYYRGTSAYEPVHKNRVGYDGYAP</sequence>
<keyword evidence="2" id="KW-1133">Transmembrane helix</keyword>
<evidence type="ECO:0000313" key="4">
    <source>
        <dbReference type="Proteomes" id="UP000521943"/>
    </source>
</evidence>
<keyword evidence="2" id="KW-0472">Membrane</keyword>
<evidence type="ECO:0000256" key="2">
    <source>
        <dbReference type="SAM" id="Phobius"/>
    </source>
</evidence>
<reference evidence="3 4" key="1">
    <citation type="submission" date="2020-07" db="EMBL/GenBank/DDBJ databases">
        <title>Comparative genomics of pyrophilous fungi reveals a link between fire events and developmental genes.</title>
        <authorList>
            <consortium name="DOE Joint Genome Institute"/>
            <person name="Steindorff A.S."/>
            <person name="Carver A."/>
            <person name="Calhoun S."/>
            <person name="Stillman K."/>
            <person name="Liu H."/>
            <person name="Lipzen A."/>
            <person name="Pangilinan J."/>
            <person name="Labutti K."/>
            <person name="Bruns T.D."/>
            <person name="Grigoriev I.V."/>
        </authorList>
    </citation>
    <scope>NUCLEOTIDE SEQUENCE [LARGE SCALE GENOMIC DNA]</scope>
    <source>
        <strain evidence="3 4">CBS 144469</strain>
    </source>
</reference>
<comment type="caution">
    <text evidence="3">The sequence shown here is derived from an EMBL/GenBank/DDBJ whole genome shotgun (WGS) entry which is preliminary data.</text>
</comment>
<keyword evidence="2" id="KW-0812">Transmembrane</keyword>
<organism evidence="3 4">
    <name type="scientific">Ephemerocybe angulata</name>
    <dbReference type="NCBI Taxonomy" id="980116"/>
    <lineage>
        <taxon>Eukaryota</taxon>
        <taxon>Fungi</taxon>
        <taxon>Dikarya</taxon>
        <taxon>Basidiomycota</taxon>
        <taxon>Agaricomycotina</taxon>
        <taxon>Agaricomycetes</taxon>
        <taxon>Agaricomycetidae</taxon>
        <taxon>Agaricales</taxon>
        <taxon>Agaricineae</taxon>
        <taxon>Psathyrellaceae</taxon>
        <taxon>Ephemerocybe</taxon>
    </lineage>
</organism>
<gene>
    <name evidence="3" type="ORF">DFP72DRAFT_1179124</name>
</gene>
<dbReference type="AlphaFoldDB" id="A0A8H6HAP5"/>
<dbReference type="OrthoDB" id="3265734at2759"/>